<name>A0A437MFF9_9PROT</name>
<gene>
    <name evidence="2" type="ORF">EOD42_14805</name>
</gene>
<dbReference type="GO" id="GO:0016747">
    <property type="term" value="F:acyltransferase activity, transferring groups other than amino-acyl groups"/>
    <property type="evidence" value="ECO:0007669"/>
    <property type="project" value="InterPro"/>
</dbReference>
<keyword evidence="2" id="KW-0808">Transferase</keyword>
<dbReference type="PANTHER" id="PTHR43792:SF1">
    <property type="entry name" value="N-ACETYLTRANSFERASE DOMAIN-CONTAINING PROTEIN"/>
    <property type="match status" value="1"/>
</dbReference>
<dbReference type="Gene3D" id="3.40.630.30">
    <property type="match status" value="1"/>
</dbReference>
<dbReference type="PANTHER" id="PTHR43792">
    <property type="entry name" value="GNAT FAMILY, PUTATIVE (AFU_ORTHOLOGUE AFUA_3G00765)-RELATED-RELATED"/>
    <property type="match status" value="1"/>
</dbReference>
<accession>A0A437MFF9</accession>
<protein>
    <submittedName>
        <fullName evidence="2">N-acetyltransferase</fullName>
    </submittedName>
</protein>
<dbReference type="RefSeq" id="WP_127788305.1">
    <property type="nucleotide sequence ID" value="NZ_SACL01000004.1"/>
</dbReference>
<evidence type="ECO:0000259" key="1">
    <source>
        <dbReference type="PROSITE" id="PS51186"/>
    </source>
</evidence>
<feature type="domain" description="N-acetyltransferase" evidence="1">
    <location>
        <begin position="7"/>
        <end position="178"/>
    </location>
</feature>
<dbReference type="InterPro" id="IPR016181">
    <property type="entry name" value="Acyl_CoA_acyltransferase"/>
</dbReference>
<dbReference type="PROSITE" id="PS51186">
    <property type="entry name" value="GNAT"/>
    <property type="match status" value="1"/>
</dbReference>
<dbReference type="OrthoDB" id="6293260at2"/>
<keyword evidence="3" id="KW-1185">Reference proteome</keyword>
<dbReference type="Proteomes" id="UP000282957">
    <property type="component" value="Unassembled WGS sequence"/>
</dbReference>
<dbReference type="EMBL" id="SACL01000004">
    <property type="protein sequence ID" value="RVT96372.1"/>
    <property type="molecule type" value="Genomic_DNA"/>
</dbReference>
<reference evidence="2 3" key="1">
    <citation type="submission" date="2019-01" db="EMBL/GenBank/DDBJ databases">
        <authorList>
            <person name="Chen W.-M."/>
        </authorList>
    </citation>
    <scope>NUCLEOTIDE SEQUENCE [LARGE SCALE GENOMIC DNA]</scope>
    <source>
        <strain evidence="2 3">CCP-6</strain>
    </source>
</reference>
<dbReference type="InterPro" id="IPR000182">
    <property type="entry name" value="GNAT_dom"/>
</dbReference>
<evidence type="ECO:0000313" key="2">
    <source>
        <dbReference type="EMBL" id="RVT96372.1"/>
    </source>
</evidence>
<dbReference type="InterPro" id="IPR051531">
    <property type="entry name" value="N-acetyltransferase"/>
</dbReference>
<proteinExistence type="predicted"/>
<sequence length="181" mass="20721">MIETERLRLRPWRRDDRPAFAAMCADPEVMRHFAKTLNRAEADEFLDRMELRQAETGLSFWAVERLAAPGMIGMCGLGRIQWAAIPFPALTEPPVEIGWRFATAHQGQGYALEAARAALAYGFSLGLPEIVAFTIPPNTRSWGLMEKLGMRPDGRFEHPRLPEGHPMREHLLYRLRREDRP</sequence>
<dbReference type="AlphaFoldDB" id="A0A437MFF9"/>
<dbReference type="Pfam" id="PF13302">
    <property type="entry name" value="Acetyltransf_3"/>
    <property type="match status" value="1"/>
</dbReference>
<dbReference type="SUPFAM" id="SSF55729">
    <property type="entry name" value="Acyl-CoA N-acyltransferases (Nat)"/>
    <property type="match status" value="1"/>
</dbReference>
<organism evidence="2 3">
    <name type="scientific">Rhodovarius crocodyli</name>
    <dbReference type="NCBI Taxonomy" id="1979269"/>
    <lineage>
        <taxon>Bacteria</taxon>
        <taxon>Pseudomonadati</taxon>
        <taxon>Pseudomonadota</taxon>
        <taxon>Alphaproteobacteria</taxon>
        <taxon>Acetobacterales</taxon>
        <taxon>Roseomonadaceae</taxon>
        <taxon>Rhodovarius</taxon>
    </lineage>
</organism>
<evidence type="ECO:0000313" key="3">
    <source>
        <dbReference type="Proteomes" id="UP000282957"/>
    </source>
</evidence>
<comment type="caution">
    <text evidence="2">The sequence shown here is derived from an EMBL/GenBank/DDBJ whole genome shotgun (WGS) entry which is preliminary data.</text>
</comment>